<dbReference type="PANTHER" id="PTHR13199">
    <property type="entry name" value="GH03947P"/>
    <property type="match status" value="1"/>
</dbReference>
<dbReference type="PANTHER" id="PTHR13199:SF11">
    <property type="entry name" value="PROTEIN ATOSSA"/>
    <property type="match status" value="1"/>
</dbReference>
<evidence type="ECO:0000313" key="4">
    <source>
        <dbReference type="Proteomes" id="UP000269721"/>
    </source>
</evidence>
<sequence>MCSSTQNYAKGDLLDSVIITRSLIVCKRRDFQGQHAISHKLDQDVSEKKGAEQGSGSPKSAGVLLLGTSLSARLKVYKFRSASTAEGTLSLSVVYDSHVRSLVPRKERLPGVPPFAGEGAAAGGAGRGLKIDTTNIPRNDSEDPLLPFAKSHPTAIPTPGPHRPTTYSSGGSPFPSPTTTKRVLSVVHQRGLGAALKNRPARAPLPDDPASPPSMNAYPEDPRSGTGKPPSGRRSGYSPSKPVFIPPIPQPPGSTSTSSPLPIPPPLRAPEIFVASDADAPEDDHPVPWYARGGRGWDDNGAADSGVGRRRESFGGGSSELFGSLVGSYEASILSGRMSSLPSKPITFLAEIGVVAFGKCKPSLKCPPHLTTRFPAYFYELQDDESPATPYVGKIDVENP</sequence>
<dbReference type="SMART" id="SM01177">
    <property type="entry name" value="DUF4210"/>
    <property type="match status" value="1"/>
</dbReference>
<feature type="compositionally biased region" description="Low complexity" evidence="1">
    <location>
        <begin position="227"/>
        <end position="243"/>
    </location>
</feature>
<dbReference type="EMBL" id="KZ998502">
    <property type="protein sequence ID" value="RKO86069.1"/>
    <property type="molecule type" value="Genomic_DNA"/>
</dbReference>
<dbReference type="InterPro" id="IPR051506">
    <property type="entry name" value="ATOS_Transcription_Regulators"/>
</dbReference>
<feature type="domain" description="Atos-like conserved" evidence="2">
    <location>
        <begin position="325"/>
        <end position="392"/>
    </location>
</feature>
<dbReference type="AlphaFoldDB" id="A0A4P9W1K7"/>
<feature type="compositionally biased region" description="Low complexity" evidence="1">
    <location>
        <begin position="164"/>
        <end position="179"/>
    </location>
</feature>
<feature type="region of interest" description="Disordered" evidence="1">
    <location>
        <begin position="113"/>
        <end position="179"/>
    </location>
</feature>
<organism evidence="3 4">
    <name type="scientific">Blyttiomyces helicus</name>
    <dbReference type="NCBI Taxonomy" id="388810"/>
    <lineage>
        <taxon>Eukaryota</taxon>
        <taxon>Fungi</taxon>
        <taxon>Fungi incertae sedis</taxon>
        <taxon>Chytridiomycota</taxon>
        <taxon>Chytridiomycota incertae sedis</taxon>
        <taxon>Chytridiomycetes</taxon>
        <taxon>Chytridiomycetes incertae sedis</taxon>
        <taxon>Blyttiomyces</taxon>
    </lineage>
</organism>
<keyword evidence="4" id="KW-1185">Reference proteome</keyword>
<proteinExistence type="predicted"/>
<feature type="region of interest" description="Disordered" evidence="1">
    <location>
        <begin position="193"/>
        <end position="315"/>
    </location>
</feature>
<dbReference type="InterPro" id="IPR025261">
    <property type="entry name" value="Atos-like_cons_dom"/>
</dbReference>
<gene>
    <name evidence="3" type="ORF">BDK51DRAFT_47102</name>
</gene>
<feature type="region of interest" description="Disordered" evidence="1">
    <location>
        <begin position="40"/>
        <end position="59"/>
    </location>
</feature>
<dbReference type="Proteomes" id="UP000269721">
    <property type="component" value="Unassembled WGS sequence"/>
</dbReference>
<name>A0A4P9W1K7_9FUNG</name>
<feature type="compositionally biased region" description="Basic and acidic residues" evidence="1">
    <location>
        <begin position="40"/>
        <end position="51"/>
    </location>
</feature>
<reference evidence="4" key="1">
    <citation type="journal article" date="2018" name="Nat. Microbiol.">
        <title>Leveraging single-cell genomics to expand the fungal tree of life.</title>
        <authorList>
            <person name="Ahrendt S.R."/>
            <person name="Quandt C.A."/>
            <person name="Ciobanu D."/>
            <person name="Clum A."/>
            <person name="Salamov A."/>
            <person name="Andreopoulos B."/>
            <person name="Cheng J.F."/>
            <person name="Woyke T."/>
            <person name="Pelin A."/>
            <person name="Henrissat B."/>
            <person name="Reynolds N.K."/>
            <person name="Benny G.L."/>
            <person name="Smith M.E."/>
            <person name="James T.Y."/>
            <person name="Grigoriev I.V."/>
        </authorList>
    </citation>
    <scope>NUCLEOTIDE SEQUENCE [LARGE SCALE GENOMIC DNA]</scope>
</reference>
<protein>
    <recommendedName>
        <fullName evidence="2">Atos-like conserved domain-containing protein</fullName>
    </recommendedName>
</protein>
<evidence type="ECO:0000313" key="3">
    <source>
        <dbReference type="EMBL" id="RKO86069.1"/>
    </source>
</evidence>
<accession>A0A4P9W1K7</accession>
<evidence type="ECO:0000256" key="1">
    <source>
        <dbReference type="SAM" id="MobiDB-lite"/>
    </source>
</evidence>
<dbReference type="Pfam" id="PF13915">
    <property type="entry name" value="DUF4210"/>
    <property type="match status" value="1"/>
</dbReference>
<dbReference type="OrthoDB" id="8625101at2759"/>
<feature type="non-terminal residue" evidence="3">
    <location>
        <position position="400"/>
    </location>
</feature>
<evidence type="ECO:0000259" key="2">
    <source>
        <dbReference type="SMART" id="SM01177"/>
    </source>
</evidence>